<dbReference type="SUPFAM" id="SSF54637">
    <property type="entry name" value="Thioesterase/thiol ester dehydrase-isomerase"/>
    <property type="match status" value="1"/>
</dbReference>
<proteinExistence type="predicted"/>
<accession>A0ABQ1ZM73</accession>
<dbReference type="Gene3D" id="3.10.129.10">
    <property type="entry name" value="Hotdog Thioesterase"/>
    <property type="match status" value="1"/>
</dbReference>
<dbReference type="InterPro" id="IPR002539">
    <property type="entry name" value="MaoC-like_dom"/>
</dbReference>
<dbReference type="PANTHER" id="PTHR43664">
    <property type="entry name" value="MONOAMINE OXIDASE-RELATED"/>
    <property type="match status" value="1"/>
</dbReference>
<evidence type="ECO:0000259" key="1">
    <source>
        <dbReference type="Pfam" id="PF01575"/>
    </source>
</evidence>
<reference evidence="3" key="1">
    <citation type="journal article" date="2019" name="Int. J. Syst. Evol. Microbiol.">
        <title>The Global Catalogue of Microorganisms (GCM) 10K type strain sequencing project: providing services to taxonomists for standard genome sequencing and annotation.</title>
        <authorList>
            <consortium name="The Broad Institute Genomics Platform"/>
            <consortium name="The Broad Institute Genome Sequencing Center for Infectious Disease"/>
            <person name="Wu L."/>
            <person name="Ma J."/>
        </authorList>
    </citation>
    <scope>NUCLEOTIDE SEQUENCE [LARGE SCALE GENOMIC DNA]</scope>
    <source>
        <strain evidence="3">CCM 8702</strain>
    </source>
</reference>
<protein>
    <recommendedName>
        <fullName evidence="1">MaoC-like domain-containing protein</fullName>
    </recommendedName>
</protein>
<dbReference type="InterPro" id="IPR052342">
    <property type="entry name" value="MCH/BMMD"/>
</dbReference>
<evidence type="ECO:0000313" key="2">
    <source>
        <dbReference type="EMBL" id="GGH71318.1"/>
    </source>
</evidence>
<sequence length="140" mass="15619">MKFEEFTLGHVFKTASITLSKESIIEFASAYDPQYMHLDEEKAAAGRFRGIIASGIQTMAVSFKLWVETGAYGEEVVAGTSMNDIRFIKPVYPDDELRVEAEVIDLKEKRRSGIVTVLLSTYNGKNEKVFSGELSALVDK</sequence>
<comment type="caution">
    <text evidence="2">The sequence shown here is derived from an EMBL/GenBank/DDBJ whole genome shotgun (WGS) entry which is preliminary data.</text>
</comment>
<feature type="domain" description="MaoC-like" evidence="1">
    <location>
        <begin position="8"/>
        <end position="117"/>
    </location>
</feature>
<dbReference type="RefSeq" id="WP_172239473.1">
    <property type="nucleotide sequence ID" value="NZ_BMDD01000001.1"/>
</dbReference>
<dbReference type="CDD" id="cd03454">
    <property type="entry name" value="YdeM"/>
    <property type="match status" value="1"/>
</dbReference>
<name>A0ABQ1ZM73_9BACL</name>
<gene>
    <name evidence="2" type="primary">ydeM</name>
    <name evidence="2" type="ORF">GCM10007362_08310</name>
</gene>
<dbReference type="InterPro" id="IPR029069">
    <property type="entry name" value="HotDog_dom_sf"/>
</dbReference>
<evidence type="ECO:0000313" key="3">
    <source>
        <dbReference type="Proteomes" id="UP000605427"/>
    </source>
</evidence>
<keyword evidence="3" id="KW-1185">Reference proteome</keyword>
<organism evidence="2 3">
    <name type="scientific">Saccharibacillus endophyticus</name>
    <dbReference type="NCBI Taxonomy" id="2060666"/>
    <lineage>
        <taxon>Bacteria</taxon>
        <taxon>Bacillati</taxon>
        <taxon>Bacillota</taxon>
        <taxon>Bacilli</taxon>
        <taxon>Bacillales</taxon>
        <taxon>Paenibacillaceae</taxon>
        <taxon>Saccharibacillus</taxon>
    </lineage>
</organism>
<dbReference type="PANTHER" id="PTHR43664:SF1">
    <property type="entry name" value="BETA-METHYLMALYL-COA DEHYDRATASE"/>
    <property type="match status" value="1"/>
</dbReference>
<dbReference type="Pfam" id="PF01575">
    <property type="entry name" value="MaoC_dehydratas"/>
    <property type="match status" value="1"/>
</dbReference>
<dbReference type="EMBL" id="BMDD01000001">
    <property type="protein sequence ID" value="GGH71318.1"/>
    <property type="molecule type" value="Genomic_DNA"/>
</dbReference>
<dbReference type="Proteomes" id="UP000605427">
    <property type="component" value="Unassembled WGS sequence"/>
</dbReference>